<keyword evidence="2" id="KW-1185">Reference proteome</keyword>
<comment type="caution">
    <text evidence="1">The sequence shown here is derived from an EMBL/GenBank/DDBJ whole genome shotgun (WGS) entry which is preliminary data.</text>
</comment>
<evidence type="ECO:0000313" key="2">
    <source>
        <dbReference type="Proteomes" id="UP001241747"/>
    </source>
</evidence>
<gene>
    <name evidence="1" type="ORF">QOZ94_000459</name>
</gene>
<accession>A0ABU0L990</accession>
<proteinExistence type="predicted"/>
<dbReference type="EMBL" id="JAUSVY010000001">
    <property type="protein sequence ID" value="MDQ0503689.1"/>
    <property type="molecule type" value="Genomic_DNA"/>
</dbReference>
<reference evidence="1 2" key="1">
    <citation type="submission" date="2023-07" db="EMBL/GenBank/DDBJ databases">
        <title>Genomic Encyclopedia of Type Strains, Phase IV (KMG-IV): sequencing the most valuable type-strain genomes for metagenomic binning, comparative biology and taxonomic classification.</title>
        <authorList>
            <person name="Goeker M."/>
        </authorList>
    </citation>
    <scope>NUCLEOTIDE SEQUENCE [LARGE SCALE GENOMIC DNA]</scope>
    <source>
        <strain evidence="1 2">DSM 3770</strain>
    </source>
</reference>
<organism evidence="1 2">
    <name type="scientific">Xanthobacter agilis</name>
    <dbReference type="NCBI Taxonomy" id="47492"/>
    <lineage>
        <taxon>Bacteria</taxon>
        <taxon>Pseudomonadati</taxon>
        <taxon>Pseudomonadota</taxon>
        <taxon>Alphaproteobacteria</taxon>
        <taxon>Hyphomicrobiales</taxon>
        <taxon>Xanthobacteraceae</taxon>
        <taxon>Xanthobacter</taxon>
    </lineage>
</organism>
<protein>
    <submittedName>
        <fullName evidence="1">Uncharacterized protein</fullName>
    </submittedName>
</protein>
<evidence type="ECO:0000313" key="1">
    <source>
        <dbReference type="EMBL" id="MDQ0503689.1"/>
    </source>
</evidence>
<dbReference type="RefSeq" id="WP_237346703.1">
    <property type="nucleotide sequence ID" value="NZ_JABWGX010000022.1"/>
</dbReference>
<dbReference type="Proteomes" id="UP001241747">
    <property type="component" value="Unassembled WGS sequence"/>
</dbReference>
<sequence>MWVVAILLVNALSGPDVHVVKEAAYPTEDACKASIARNVPTKLDTKAKGEFDQGFRRYVCVRVGDLDVLTKAK</sequence>
<name>A0ABU0L990_XANAG</name>